<feature type="domain" description="Dermonecrotic toxin N-terminal" evidence="1">
    <location>
        <begin position="364"/>
        <end position="628"/>
    </location>
</feature>
<keyword evidence="4" id="KW-1185">Reference proteome</keyword>
<dbReference type="Pfam" id="PF21527">
    <property type="entry name" value="Stv"/>
    <property type="match status" value="1"/>
</dbReference>
<dbReference type="Proteomes" id="UP000195440">
    <property type="component" value="Unassembled WGS sequence"/>
</dbReference>
<gene>
    <name evidence="3" type="ORF">AUC60_03535</name>
</gene>
<dbReference type="EMBL" id="LOHF01000002">
    <property type="protein sequence ID" value="OUM75529.1"/>
    <property type="molecule type" value="Genomic_DNA"/>
</dbReference>
<proteinExistence type="predicted"/>
<organism evidence="3 4">
    <name type="scientific">Pseudomonas caspiana</name>
    <dbReference type="NCBI Taxonomy" id="1451454"/>
    <lineage>
        <taxon>Bacteria</taxon>
        <taxon>Pseudomonadati</taxon>
        <taxon>Pseudomonadota</taxon>
        <taxon>Gammaproteobacteria</taxon>
        <taxon>Pseudomonadales</taxon>
        <taxon>Pseudomonadaceae</taxon>
        <taxon>Pseudomonas</taxon>
    </lineage>
</organism>
<name>A0A1Y3P6Y0_9PSED</name>
<evidence type="ECO:0000259" key="2">
    <source>
        <dbReference type="Pfam" id="PF21527"/>
    </source>
</evidence>
<protein>
    <submittedName>
        <fullName evidence="3">Uncharacterized protein</fullName>
    </submittedName>
</protein>
<accession>A0A1Y3P6Y0</accession>
<feature type="domain" description="Dermonecrotic toxin N-terminal" evidence="1">
    <location>
        <begin position="47"/>
        <end position="262"/>
    </location>
</feature>
<evidence type="ECO:0000313" key="4">
    <source>
        <dbReference type="Proteomes" id="UP000195440"/>
    </source>
</evidence>
<reference evidence="3 4" key="1">
    <citation type="journal article" date="2017" name="Syst. Appl. Microbiol.">
        <title>Pseudomonas caspiana sp. nov., a citrus pathogen in the Pseudomonas syringae phylogenetic group.</title>
        <authorList>
            <person name="Busquets A."/>
            <person name="Gomila M."/>
            <person name="Beiki F."/>
            <person name="Mulet M."/>
            <person name="Rahimian H."/>
            <person name="Garcia-Valdes E."/>
            <person name="Lalucat J."/>
        </authorList>
    </citation>
    <scope>NUCLEOTIDE SEQUENCE [LARGE SCALE GENOMIC DNA]</scope>
    <source>
        <strain evidence="3 4">FBF102</strain>
    </source>
</reference>
<comment type="caution">
    <text evidence="3">The sequence shown here is derived from an EMBL/GenBank/DDBJ whole genome shotgun (WGS) entry which is preliminary data.</text>
</comment>
<dbReference type="InterPro" id="IPR046673">
    <property type="entry name" value="ToxA_N"/>
</dbReference>
<sequence>MVPLINEHELATQARQKHLQALRARPGFALIAQSTLLLKACQMDMDYPPKLRDYVRQQLKKMLLQTIGKPLSPDKLSIRLRTDTNPEIDESGRERYSRRMSLTDIGVLSFNRPMILELMQHGFFDKPLDDASSSATSTLTASTALELITKASWGADYRDLMEKFWSRHRGTYRALAKLSFLDELAHQFARKVITREGYQLALDALGLKSFPTSAHALEISIRGTYSTANMLSINGQVIPDAFQLRSNNTSHCFIHMPGRRTAPLEYISEEPRHMTQKIIEVLNSVNALATTADDSISAQLSVGLKQIEGDVFTAITQAQEIRSLDYLATQVGSGEQPDPLKAIGHAMSLLSAVDIWQTQPQILSQIPAPDRHAADIMGTFLREKYGQHLNPDHVFIRYLRGHSITPLGNARNPGNDIQVPSENPVSLSDALVNNYRVASPTGYIDHGGRSVVYLDPTGKGEWSASQELPIDPQAIEKKIQQIDFLKLMNGHIDTFWEQHKSAVEDSLQNHFMTQAVLCLKLGSLRRTGFDLIVKALDEQHNRPEGTPVQWSVPGFFLQHSVFENPSPQNCSSLLVLSEPGKASRVFYQAGMIKAFVECPSEALLQHYLKHAALSQTWRQSVLNYVPLRHHERLTYILKVWSGEQAPSEPVSSLRPWTDVLINHDVHKAMAQDLDKHNVTNSPFACIRQGLQQNSRWDAEDIIVTSHEVSLRYWSRRFNHLQLLLAPMSLLMTPALIASLATEVGIAALSIVSANLPGARYAEKQQAFLTILSLALLQMPPVTPRMAHALRRWAAPVRPALRSVTSATHTTKSFGTWLNRSMGPRQTRLEKFFHTDAMLKTWRIPANPWFSTLAVKAWKLRRQFLIWTAETGQARTLVISSHGYHLPWSKQAAIPNGTELHVYTPHGHSLSDPGLHRVVSRKVEAFAVLDTQNNSAVKPAPPGYTLTDKLMAGTSRQGMIKNYTLGKFQSPNYESYRDISHIVRNSNSSPFLSSLPPAPMDILTVRNRFGMPNPSLENLFEALADSGIHYDRIVLLHCRCSLLKALVGQAPVYRAP</sequence>
<dbReference type="AlphaFoldDB" id="A0A1Y3P6Y0"/>
<feature type="domain" description="Putative adhesin Stv" evidence="2">
    <location>
        <begin position="875"/>
        <end position="1038"/>
    </location>
</feature>
<dbReference type="Pfam" id="PF20178">
    <property type="entry name" value="ToxA_N"/>
    <property type="match status" value="2"/>
</dbReference>
<evidence type="ECO:0000259" key="1">
    <source>
        <dbReference type="Pfam" id="PF20178"/>
    </source>
</evidence>
<dbReference type="InterPro" id="IPR049002">
    <property type="entry name" value="Stv"/>
</dbReference>
<evidence type="ECO:0000313" key="3">
    <source>
        <dbReference type="EMBL" id="OUM75529.1"/>
    </source>
</evidence>